<accession>A0ABW6D5F4</accession>
<dbReference type="GO" id="GO:0008483">
    <property type="term" value="F:transaminase activity"/>
    <property type="evidence" value="ECO:0007669"/>
    <property type="project" value="UniProtKB-KW"/>
</dbReference>
<dbReference type="PANTHER" id="PTHR43092:SF6">
    <property type="entry name" value="BLR1280 PROTEIN"/>
    <property type="match status" value="1"/>
</dbReference>
<evidence type="ECO:0000313" key="5">
    <source>
        <dbReference type="Proteomes" id="UP001598112"/>
    </source>
</evidence>
<evidence type="ECO:0000259" key="3">
    <source>
        <dbReference type="Pfam" id="PF00266"/>
    </source>
</evidence>
<sequence>MNKRTFLKACTLLGASAPWFSYAKTQTVESLASDEDFWEGIRGGYKLSPDFINLESGYYNITPEATLEKYFQHIRKVNAQGAYYMRTVQFDNKKRIAARVARLVGCPEDTLVLTRNTTESLDTIISGFPWKAGDEAIFAIQDYGAMQDMFKQVARRQGIVLKVISLPTNPASDQEIVDLYAKAITDKTKLIMVCHMVNVTGQINPVRQICDMAHAHGVEVMVDGAHAVAQIQFKISDLNCDYYGASLHKWLAVPLGVGILHVRKEKIAQIWPLLAEEGVPLTDIKHLNHVGTIPVYTDLAVDDAIDFYEKLGPARKEERLRYLQNYWTTKVRAIPRVRLHHPADPTKSCAIANVGIVGIKPSVLAERLMKEFKIFTVAIDGGNIHGCRITPNVFTTPKELDVLVKAISELAS</sequence>
<dbReference type="RefSeq" id="WP_377978533.1">
    <property type="nucleotide sequence ID" value="NZ_JBBKXY010000002.1"/>
</dbReference>
<evidence type="ECO:0000256" key="1">
    <source>
        <dbReference type="ARBA" id="ARBA00022898"/>
    </source>
</evidence>
<keyword evidence="4" id="KW-0032">Aminotransferase</keyword>
<feature type="domain" description="Aminotransferase class V" evidence="3">
    <location>
        <begin position="66"/>
        <end position="375"/>
    </location>
</feature>
<proteinExistence type="predicted"/>
<dbReference type="InterPro" id="IPR015424">
    <property type="entry name" value="PyrdxlP-dep_Trfase"/>
</dbReference>
<gene>
    <name evidence="4" type="ORF">SKC35_06190</name>
</gene>
<keyword evidence="4" id="KW-0808">Transferase</keyword>
<dbReference type="PANTHER" id="PTHR43092">
    <property type="entry name" value="L-CYSTEINE DESULFHYDRASE"/>
    <property type="match status" value="1"/>
</dbReference>
<protein>
    <submittedName>
        <fullName evidence="4">Aminotransferase class V-fold PLP-dependent enzyme</fullName>
    </submittedName>
</protein>
<organism evidence="4 5">
    <name type="scientific">Aquirufa originis</name>
    <dbReference type="NCBI Taxonomy" id="3096514"/>
    <lineage>
        <taxon>Bacteria</taxon>
        <taxon>Pseudomonadati</taxon>
        <taxon>Bacteroidota</taxon>
        <taxon>Cytophagia</taxon>
        <taxon>Cytophagales</taxon>
        <taxon>Flectobacillaceae</taxon>
        <taxon>Aquirufa</taxon>
    </lineage>
</organism>
<dbReference type="SUPFAM" id="SSF53383">
    <property type="entry name" value="PLP-dependent transferases"/>
    <property type="match status" value="1"/>
</dbReference>
<feature type="chain" id="PRO_5045773305" evidence="2">
    <location>
        <begin position="24"/>
        <end position="412"/>
    </location>
</feature>
<comment type="caution">
    <text evidence="4">The sequence shown here is derived from an EMBL/GenBank/DDBJ whole genome shotgun (WGS) entry which is preliminary data.</text>
</comment>
<reference evidence="4 5" key="1">
    <citation type="submission" date="2024-03" db="EMBL/GenBank/DDBJ databases">
        <title>Aquirufa genome sequencing.</title>
        <authorList>
            <person name="Pitt A."/>
            <person name="Hahn M.W."/>
        </authorList>
    </citation>
    <scope>NUCLEOTIDE SEQUENCE [LARGE SCALE GENOMIC DNA]</scope>
    <source>
        <strain evidence="4 5">KTFRIE-69F</strain>
    </source>
</reference>
<dbReference type="InterPro" id="IPR000192">
    <property type="entry name" value="Aminotrans_V_dom"/>
</dbReference>
<evidence type="ECO:0000256" key="2">
    <source>
        <dbReference type="SAM" id="SignalP"/>
    </source>
</evidence>
<feature type="signal peptide" evidence="2">
    <location>
        <begin position="1"/>
        <end position="23"/>
    </location>
</feature>
<keyword evidence="2" id="KW-0732">Signal</keyword>
<dbReference type="Proteomes" id="UP001598112">
    <property type="component" value="Unassembled WGS sequence"/>
</dbReference>
<dbReference type="Gene3D" id="3.90.1150.10">
    <property type="entry name" value="Aspartate Aminotransferase, domain 1"/>
    <property type="match status" value="1"/>
</dbReference>
<dbReference type="InterPro" id="IPR015422">
    <property type="entry name" value="PyrdxlP-dep_Trfase_small"/>
</dbReference>
<dbReference type="Pfam" id="PF00266">
    <property type="entry name" value="Aminotran_5"/>
    <property type="match status" value="1"/>
</dbReference>
<dbReference type="InterPro" id="IPR015421">
    <property type="entry name" value="PyrdxlP-dep_Trfase_major"/>
</dbReference>
<keyword evidence="5" id="KW-1185">Reference proteome</keyword>
<dbReference type="Gene3D" id="3.40.640.10">
    <property type="entry name" value="Type I PLP-dependent aspartate aminotransferase-like (Major domain)"/>
    <property type="match status" value="1"/>
</dbReference>
<keyword evidence="1" id="KW-0663">Pyridoxal phosphate</keyword>
<dbReference type="EMBL" id="JBBKXY010000002">
    <property type="protein sequence ID" value="MFD3293270.1"/>
    <property type="molecule type" value="Genomic_DNA"/>
</dbReference>
<evidence type="ECO:0000313" key="4">
    <source>
        <dbReference type="EMBL" id="MFD3293270.1"/>
    </source>
</evidence>
<name>A0ABW6D5F4_9BACT</name>